<evidence type="ECO:0000313" key="3">
    <source>
        <dbReference type="Proteomes" id="UP000318741"/>
    </source>
</evidence>
<feature type="domain" description="CinA C-terminal" evidence="1">
    <location>
        <begin position="7"/>
        <end position="157"/>
    </location>
</feature>
<protein>
    <submittedName>
        <fullName evidence="2">Nicotinamide-nucleotide amidohydrolase PncC</fullName>
        <ecNumber evidence="2">3.5.1.42</ecNumber>
    </submittedName>
</protein>
<reference evidence="2 3" key="1">
    <citation type="submission" date="2019-02" db="EMBL/GenBank/DDBJ databases">
        <title>Deep-cultivation of Planctomycetes and their phenomic and genomic characterization uncovers novel biology.</title>
        <authorList>
            <person name="Wiegand S."/>
            <person name="Jogler M."/>
            <person name="Boedeker C."/>
            <person name="Pinto D."/>
            <person name="Vollmers J."/>
            <person name="Rivas-Marin E."/>
            <person name="Kohn T."/>
            <person name="Peeters S.H."/>
            <person name="Heuer A."/>
            <person name="Rast P."/>
            <person name="Oberbeckmann S."/>
            <person name="Bunk B."/>
            <person name="Jeske O."/>
            <person name="Meyerdierks A."/>
            <person name="Storesund J.E."/>
            <person name="Kallscheuer N."/>
            <person name="Luecker S."/>
            <person name="Lage O.M."/>
            <person name="Pohl T."/>
            <person name="Merkel B.J."/>
            <person name="Hornburger P."/>
            <person name="Mueller R.-W."/>
            <person name="Bruemmer F."/>
            <person name="Labrenz M."/>
            <person name="Spormann A.M."/>
            <person name="Op den Camp H."/>
            <person name="Overmann J."/>
            <person name="Amann R."/>
            <person name="Jetten M.S.M."/>
            <person name="Mascher T."/>
            <person name="Medema M.H."/>
            <person name="Devos D.P."/>
            <person name="Kaster A.-K."/>
            <person name="Ovreas L."/>
            <person name="Rohde M."/>
            <person name="Galperin M.Y."/>
            <person name="Jogler C."/>
        </authorList>
    </citation>
    <scope>NUCLEOTIDE SEQUENCE [LARGE SCALE GENOMIC DNA]</scope>
    <source>
        <strain evidence="2 3">CA12</strain>
    </source>
</reference>
<dbReference type="EC" id="3.5.1.42" evidence="2"/>
<name>A0A517PEC1_9PLAN</name>
<dbReference type="RefSeq" id="WP_165700864.1">
    <property type="nucleotide sequence ID" value="NZ_CP036265.1"/>
</dbReference>
<keyword evidence="2" id="KW-0378">Hydrolase</keyword>
<dbReference type="GO" id="GO:0019159">
    <property type="term" value="F:nicotinamide-nucleotide amidase activity"/>
    <property type="evidence" value="ECO:0007669"/>
    <property type="project" value="UniProtKB-EC"/>
</dbReference>
<dbReference type="Pfam" id="PF02464">
    <property type="entry name" value="CinA"/>
    <property type="match status" value="1"/>
</dbReference>
<organism evidence="2 3">
    <name type="scientific">Alienimonas californiensis</name>
    <dbReference type="NCBI Taxonomy" id="2527989"/>
    <lineage>
        <taxon>Bacteria</taxon>
        <taxon>Pseudomonadati</taxon>
        <taxon>Planctomycetota</taxon>
        <taxon>Planctomycetia</taxon>
        <taxon>Planctomycetales</taxon>
        <taxon>Planctomycetaceae</taxon>
        <taxon>Alienimonas</taxon>
    </lineage>
</organism>
<gene>
    <name evidence="2" type="primary">pncC</name>
    <name evidence="2" type="ORF">CA12_38390</name>
</gene>
<dbReference type="AlphaFoldDB" id="A0A517PEC1"/>
<evidence type="ECO:0000313" key="2">
    <source>
        <dbReference type="EMBL" id="QDT17708.1"/>
    </source>
</evidence>
<dbReference type="InterPro" id="IPR008136">
    <property type="entry name" value="CinA_C"/>
</dbReference>
<accession>A0A517PEC1</accession>
<dbReference type="EMBL" id="CP036265">
    <property type="protein sequence ID" value="QDT17708.1"/>
    <property type="molecule type" value="Genomic_DNA"/>
</dbReference>
<evidence type="ECO:0000259" key="1">
    <source>
        <dbReference type="Pfam" id="PF02464"/>
    </source>
</evidence>
<dbReference type="InterPro" id="IPR036653">
    <property type="entry name" value="CinA-like_C"/>
</dbReference>
<dbReference type="SUPFAM" id="SSF142433">
    <property type="entry name" value="CinA-like"/>
    <property type="match status" value="1"/>
</dbReference>
<proteinExistence type="predicted"/>
<dbReference type="KEGG" id="acaf:CA12_38390"/>
<dbReference type="Proteomes" id="UP000318741">
    <property type="component" value="Chromosome"/>
</dbReference>
<sequence>MPSLEEAAVALSDLLRSRCESLVLAESCTGGLAAAALVGLPGASDLLAGSFVTYQTESKAAWLGVSRAMLTQYGAVSPQVAAAMAAGAAVRTPHAAVAAAITGHLGPDAPPAENGRLVVGLRTPVGGAAVVEFRLPLTSGGRRKRQERAAALFLNAVTAALSESADERRP</sequence>
<keyword evidence="3" id="KW-1185">Reference proteome</keyword>
<dbReference type="NCBIfam" id="TIGR00199">
    <property type="entry name" value="PncC_domain"/>
    <property type="match status" value="1"/>
</dbReference>
<dbReference type="Gene3D" id="3.90.950.20">
    <property type="entry name" value="CinA-like"/>
    <property type="match status" value="1"/>
</dbReference>